<dbReference type="OrthoDB" id="3231985at2"/>
<sequence length="130" mass="15302">MFIRDLQTGISHSWTSGNFYKELKANANNTVYEKLIAKAENDKYKHYELLQYAYFLQVGEYHSFKKEERTAATFREGVLGALKEELKSAVFYRDLLMDFPGWQIYKPLFTVMADAPVNAVRFSYIYKEIK</sequence>
<keyword evidence="2" id="KW-1185">Reference proteome</keyword>
<protein>
    <submittedName>
        <fullName evidence="1">Uncharacterized protein</fullName>
    </submittedName>
</protein>
<evidence type="ECO:0000313" key="1">
    <source>
        <dbReference type="EMBL" id="RIW30915.1"/>
    </source>
</evidence>
<reference evidence="1 2" key="1">
    <citation type="submission" date="2018-09" db="EMBL/GenBank/DDBJ databases">
        <title>Bacillus saliacetes sp. nov., isolated from Thai shrimp paste (Ka-pi).</title>
        <authorList>
            <person name="Daroonpunt R."/>
            <person name="Tanasupawat S."/>
            <person name="Yiamsombut S."/>
        </authorList>
    </citation>
    <scope>NUCLEOTIDE SEQUENCE [LARGE SCALE GENOMIC DNA]</scope>
    <source>
        <strain evidence="1 2">SKP7-4</strain>
    </source>
</reference>
<organism evidence="1 2">
    <name type="scientific">Bacillus salacetis</name>
    <dbReference type="NCBI Taxonomy" id="2315464"/>
    <lineage>
        <taxon>Bacteria</taxon>
        <taxon>Bacillati</taxon>
        <taxon>Bacillota</taxon>
        <taxon>Bacilli</taxon>
        <taxon>Bacillales</taxon>
        <taxon>Bacillaceae</taxon>
        <taxon>Bacillus</taxon>
    </lineage>
</organism>
<comment type="caution">
    <text evidence="1">The sequence shown here is derived from an EMBL/GenBank/DDBJ whole genome shotgun (WGS) entry which is preliminary data.</text>
</comment>
<dbReference type="EMBL" id="QXIR01000024">
    <property type="protein sequence ID" value="RIW30915.1"/>
    <property type="molecule type" value="Genomic_DNA"/>
</dbReference>
<dbReference type="Proteomes" id="UP000265801">
    <property type="component" value="Unassembled WGS sequence"/>
</dbReference>
<name>A0A3A1QZ00_9BACI</name>
<dbReference type="AlphaFoldDB" id="A0A3A1QZ00"/>
<accession>A0A3A1QZ00</accession>
<evidence type="ECO:0000313" key="2">
    <source>
        <dbReference type="Proteomes" id="UP000265801"/>
    </source>
</evidence>
<proteinExistence type="predicted"/>
<dbReference type="RefSeq" id="WP_119548358.1">
    <property type="nucleotide sequence ID" value="NZ_QXIR01000024.1"/>
</dbReference>
<gene>
    <name evidence="1" type="ORF">D3H55_16145</name>
</gene>